<protein>
    <recommendedName>
        <fullName evidence="4">Transmembrane protein</fullName>
    </recommendedName>
</protein>
<evidence type="ECO:0000256" key="1">
    <source>
        <dbReference type="SAM" id="MobiDB-lite"/>
    </source>
</evidence>
<accession>A0ABU6Q2L9</accession>
<sequence length="130" mass="14141">MHKKNPSVFSSSLTNNYFSITMSHLTSIFVAIFLLLASIIFHPSTTLAARVVAERGDERGASRAGLGKNPSGAFTKGVPYTVENSNVERGPDARPLPVRSDTPPSPVGYHYSHPYNWQSAPPNILPVSYL</sequence>
<dbReference type="Proteomes" id="UP001341840">
    <property type="component" value="Unassembled WGS sequence"/>
</dbReference>
<feature type="region of interest" description="Disordered" evidence="1">
    <location>
        <begin position="58"/>
        <end position="105"/>
    </location>
</feature>
<evidence type="ECO:0000313" key="3">
    <source>
        <dbReference type="Proteomes" id="UP001341840"/>
    </source>
</evidence>
<reference evidence="2 3" key="1">
    <citation type="journal article" date="2023" name="Plants (Basel)">
        <title>Bridging the Gap: Combining Genomics and Transcriptomics Approaches to Understand Stylosanthes scabra, an Orphan Legume from the Brazilian Caatinga.</title>
        <authorList>
            <person name="Ferreira-Neto J.R.C."/>
            <person name="da Silva M.D."/>
            <person name="Binneck E."/>
            <person name="de Melo N.F."/>
            <person name="da Silva R.H."/>
            <person name="de Melo A.L.T.M."/>
            <person name="Pandolfi V."/>
            <person name="Bustamante F.O."/>
            <person name="Brasileiro-Vidal A.C."/>
            <person name="Benko-Iseppon A.M."/>
        </authorList>
    </citation>
    <scope>NUCLEOTIDE SEQUENCE [LARGE SCALE GENOMIC DNA]</scope>
    <source>
        <tissue evidence="2">Leaves</tissue>
    </source>
</reference>
<keyword evidence="3" id="KW-1185">Reference proteome</keyword>
<evidence type="ECO:0000313" key="2">
    <source>
        <dbReference type="EMBL" id="MED6106095.1"/>
    </source>
</evidence>
<name>A0ABU6Q2L9_9FABA</name>
<proteinExistence type="predicted"/>
<dbReference type="EMBL" id="JASCZI010000003">
    <property type="protein sequence ID" value="MED6106095.1"/>
    <property type="molecule type" value="Genomic_DNA"/>
</dbReference>
<comment type="caution">
    <text evidence="2">The sequence shown here is derived from an EMBL/GenBank/DDBJ whole genome shotgun (WGS) entry which is preliminary data.</text>
</comment>
<gene>
    <name evidence="2" type="ORF">PIB30_001491</name>
</gene>
<evidence type="ECO:0008006" key="4">
    <source>
        <dbReference type="Google" id="ProtNLM"/>
    </source>
</evidence>
<organism evidence="2 3">
    <name type="scientific">Stylosanthes scabra</name>
    <dbReference type="NCBI Taxonomy" id="79078"/>
    <lineage>
        <taxon>Eukaryota</taxon>
        <taxon>Viridiplantae</taxon>
        <taxon>Streptophyta</taxon>
        <taxon>Embryophyta</taxon>
        <taxon>Tracheophyta</taxon>
        <taxon>Spermatophyta</taxon>
        <taxon>Magnoliopsida</taxon>
        <taxon>eudicotyledons</taxon>
        <taxon>Gunneridae</taxon>
        <taxon>Pentapetalae</taxon>
        <taxon>rosids</taxon>
        <taxon>fabids</taxon>
        <taxon>Fabales</taxon>
        <taxon>Fabaceae</taxon>
        <taxon>Papilionoideae</taxon>
        <taxon>50 kb inversion clade</taxon>
        <taxon>dalbergioids sensu lato</taxon>
        <taxon>Dalbergieae</taxon>
        <taxon>Pterocarpus clade</taxon>
        <taxon>Stylosanthes</taxon>
    </lineage>
</organism>